<dbReference type="AlphaFoldDB" id="A0A8X6H8K1"/>
<name>A0A8X6H8K1_TRICU</name>
<accession>A0A8X6H8K1</accession>
<dbReference type="Proteomes" id="UP000887116">
    <property type="component" value="Unassembled WGS sequence"/>
</dbReference>
<evidence type="ECO:0000313" key="2">
    <source>
        <dbReference type="Proteomes" id="UP000887116"/>
    </source>
</evidence>
<dbReference type="EMBL" id="BMAO01022421">
    <property type="protein sequence ID" value="GFQ81864.1"/>
    <property type="molecule type" value="Genomic_DNA"/>
</dbReference>
<proteinExistence type="predicted"/>
<evidence type="ECO:0000313" key="1">
    <source>
        <dbReference type="EMBL" id="GFQ81864.1"/>
    </source>
</evidence>
<comment type="caution">
    <text evidence="1">The sequence shown here is derived from an EMBL/GenBank/DDBJ whole genome shotgun (WGS) entry which is preliminary data.</text>
</comment>
<sequence length="110" mass="12613">MFTIVYGKSARGIFPNLCGVEKDHLELTKEKLVEDPYRNSKPLKGKKFKGVRSARFGSFILDYWGLPRATVPYSNRRETKCVQLIMWNRNRRADGVSSQELSSGINRNST</sequence>
<keyword evidence="2" id="KW-1185">Reference proteome</keyword>
<reference evidence="1" key="1">
    <citation type="submission" date="2020-07" db="EMBL/GenBank/DDBJ databases">
        <title>Multicomponent nature underlies the extraordinary mechanical properties of spider dragline silk.</title>
        <authorList>
            <person name="Kono N."/>
            <person name="Nakamura H."/>
            <person name="Mori M."/>
            <person name="Yoshida Y."/>
            <person name="Ohtoshi R."/>
            <person name="Malay A.D."/>
            <person name="Moran D.A.P."/>
            <person name="Tomita M."/>
            <person name="Numata K."/>
            <person name="Arakawa K."/>
        </authorList>
    </citation>
    <scope>NUCLEOTIDE SEQUENCE</scope>
</reference>
<gene>
    <name evidence="1" type="ORF">TNCT_358511</name>
</gene>
<organism evidence="1 2">
    <name type="scientific">Trichonephila clavata</name>
    <name type="common">Joro spider</name>
    <name type="synonym">Nephila clavata</name>
    <dbReference type="NCBI Taxonomy" id="2740835"/>
    <lineage>
        <taxon>Eukaryota</taxon>
        <taxon>Metazoa</taxon>
        <taxon>Ecdysozoa</taxon>
        <taxon>Arthropoda</taxon>
        <taxon>Chelicerata</taxon>
        <taxon>Arachnida</taxon>
        <taxon>Araneae</taxon>
        <taxon>Araneomorphae</taxon>
        <taxon>Entelegynae</taxon>
        <taxon>Araneoidea</taxon>
        <taxon>Nephilidae</taxon>
        <taxon>Trichonephila</taxon>
    </lineage>
</organism>
<protein>
    <submittedName>
        <fullName evidence="1">Uncharacterized protein</fullName>
    </submittedName>
</protein>